<evidence type="ECO:0000313" key="2">
    <source>
        <dbReference type="RefSeq" id="XP_005095863.1"/>
    </source>
</evidence>
<dbReference type="GeneID" id="101861574"/>
<proteinExistence type="predicted"/>
<dbReference type="Proteomes" id="UP000694888">
    <property type="component" value="Unplaced"/>
</dbReference>
<dbReference type="InterPro" id="IPR052709">
    <property type="entry name" value="Transposase-MT_Hybrid"/>
</dbReference>
<reference evidence="2" key="1">
    <citation type="submission" date="2025-08" db="UniProtKB">
        <authorList>
            <consortium name="RefSeq"/>
        </authorList>
    </citation>
    <scope>IDENTIFICATION</scope>
</reference>
<accession>A0ABM0JKI4</accession>
<dbReference type="Gene3D" id="1.10.10.1450">
    <property type="match status" value="1"/>
</dbReference>
<name>A0ABM0JKI4_APLCA</name>
<organism evidence="1 2">
    <name type="scientific">Aplysia californica</name>
    <name type="common">California sea hare</name>
    <dbReference type="NCBI Taxonomy" id="6500"/>
    <lineage>
        <taxon>Eukaryota</taxon>
        <taxon>Metazoa</taxon>
        <taxon>Spiralia</taxon>
        <taxon>Lophotrochozoa</taxon>
        <taxon>Mollusca</taxon>
        <taxon>Gastropoda</taxon>
        <taxon>Heterobranchia</taxon>
        <taxon>Euthyneura</taxon>
        <taxon>Tectipleura</taxon>
        <taxon>Aplysiida</taxon>
        <taxon>Aplysioidea</taxon>
        <taxon>Aplysiidae</taxon>
        <taxon>Aplysia</taxon>
    </lineage>
</organism>
<dbReference type="PANTHER" id="PTHR46060:SF1">
    <property type="entry name" value="MARINER MOS1 TRANSPOSASE-LIKE PROTEIN"/>
    <property type="match status" value="1"/>
</dbReference>
<gene>
    <name evidence="2" type="primary">LOC101861574</name>
</gene>
<dbReference type="PANTHER" id="PTHR46060">
    <property type="entry name" value="MARINER MOS1 TRANSPOSASE-LIKE PROTEIN"/>
    <property type="match status" value="1"/>
</dbReference>
<dbReference type="RefSeq" id="XP_005095863.1">
    <property type="nucleotide sequence ID" value="XM_005095806.1"/>
</dbReference>
<keyword evidence="1" id="KW-1185">Reference proteome</keyword>
<evidence type="ECO:0000313" key="1">
    <source>
        <dbReference type="Proteomes" id="UP000694888"/>
    </source>
</evidence>
<sequence>MSSKIENYADSDSEIRSVIRFLAAKNRKLNDTHSTHISEVYGEKAMGESMVRKWVRVFKQGRDNVLDEPRSGCPSLISDDLMNKVDIKVKEDERFTLSWLSSNFPEISRSLLLEIVTDHLGYRKVCSRWVPKQLTQAQQDQRAASALAFLTTRYND</sequence>
<protein>
    <submittedName>
        <fullName evidence="2">Uncharacterized protein LOC101861574</fullName>
    </submittedName>
</protein>